<feature type="active site" description="Acyl-ester intermediate" evidence="12">
    <location>
        <position position="64"/>
    </location>
</feature>
<dbReference type="AlphaFoldDB" id="A0A075U0A5"/>
<evidence type="ECO:0000313" key="18">
    <source>
        <dbReference type="EMBL" id="AIM63299.1"/>
    </source>
</evidence>
<dbReference type="GO" id="GO:0008800">
    <property type="term" value="F:beta-lactamase activity"/>
    <property type="evidence" value="ECO:0007669"/>
    <property type="project" value="InterPro"/>
</dbReference>
<feature type="active site" description="Acyl-ester intermediate" evidence="12">
    <location>
        <position position="61"/>
    </location>
</feature>
<dbReference type="GO" id="GO:0006508">
    <property type="term" value="P:proteolysis"/>
    <property type="evidence" value="ECO:0007669"/>
    <property type="project" value="UniProtKB-KW"/>
</dbReference>
<dbReference type="GO" id="GO:0046677">
    <property type="term" value="P:response to antibiotic"/>
    <property type="evidence" value="ECO:0007669"/>
    <property type="project" value="InterPro"/>
</dbReference>
<evidence type="ECO:0000256" key="12">
    <source>
        <dbReference type="PIRSR" id="PIRSR618044-1"/>
    </source>
</evidence>
<evidence type="ECO:0000256" key="14">
    <source>
        <dbReference type="RuleBase" id="RU004016"/>
    </source>
</evidence>
<dbReference type="Pfam" id="PF00768">
    <property type="entry name" value="Peptidase_S11"/>
    <property type="match status" value="1"/>
</dbReference>
<dbReference type="InterPro" id="IPR018044">
    <property type="entry name" value="Peptidase_S11"/>
</dbReference>
<evidence type="ECO:0000313" key="19">
    <source>
        <dbReference type="Proteomes" id="UP000029079"/>
    </source>
</evidence>
<keyword evidence="6 15" id="KW-0732">Signal</keyword>
<keyword evidence="10" id="KW-0961">Cell wall biogenesis/degradation</keyword>
<feature type="binding site" evidence="13">
    <location>
        <position position="247"/>
    </location>
    <ligand>
        <name>substrate</name>
    </ligand>
</feature>
<evidence type="ECO:0000256" key="15">
    <source>
        <dbReference type="SAM" id="SignalP"/>
    </source>
</evidence>
<dbReference type="EMBL" id="CP009223">
    <property type="protein sequence ID" value="AIM63299.1"/>
    <property type="molecule type" value="Genomic_DNA"/>
</dbReference>
<feature type="signal peptide" evidence="15">
    <location>
        <begin position="1"/>
        <end position="25"/>
    </location>
</feature>
<dbReference type="EC" id="3.4.16.4" evidence="3"/>
<evidence type="ECO:0000256" key="13">
    <source>
        <dbReference type="PIRSR" id="PIRSR618044-2"/>
    </source>
</evidence>
<reference evidence="19" key="2">
    <citation type="submission" date="2014-08" db="EMBL/GenBank/DDBJ databases">
        <title>Complete genome of Weissella ceti strain WS74 isolated from diseased rainbow trout in Brazil.</title>
        <authorList>
            <person name="Figueiredo H.C.P."/>
            <person name="Leal C.A.G."/>
            <person name="Pereira F.L."/>
            <person name="Soares S.C."/>
            <person name="Dorella F.A."/>
            <person name="Carvalho A.F."/>
            <person name="Azevedo V.A.C."/>
        </authorList>
    </citation>
    <scope>NUCLEOTIDE SEQUENCE [LARGE SCALE GENOMIC DNA]</scope>
    <source>
        <strain evidence="19">WS74</strain>
    </source>
</reference>
<dbReference type="PANTHER" id="PTHR35333:SF4">
    <property type="entry name" value="SLR0121 PROTEIN"/>
    <property type="match status" value="1"/>
</dbReference>
<dbReference type="UniPathway" id="UPA00219"/>
<comment type="catalytic activity">
    <reaction evidence="11">
        <text>Preferential cleavage: (Ac)2-L-Lys-D-Ala-|-D-Ala. Also transpeptidation of peptidyl-alanyl moieties that are N-acyl substituents of D-alanine.</text>
        <dbReference type="EC" id="3.4.16.4"/>
    </reaction>
</comment>
<evidence type="ECO:0000256" key="7">
    <source>
        <dbReference type="ARBA" id="ARBA00022801"/>
    </source>
</evidence>
<feature type="domain" description="Peptidase S11 D-Ala-D-Ala carboxypeptidase A C-terminal" evidence="17">
    <location>
        <begin position="303"/>
        <end position="391"/>
    </location>
</feature>
<evidence type="ECO:0000259" key="16">
    <source>
        <dbReference type="Pfam" id="PF00768"/>
    </source>
</evidence>
<feature type="chain" id="PRO_5001709845" description="serine-type D-Ala-D-Ala carboxypeptidase" evidence="15">
    <location>
        <begin position="26"/>
        <end position="405"/>
    </location>
</feature>
<keyword evidence="8" id="KW-0133">Cell shape</keyword>
<dbReference type="GO" id="GO:0071555">
    <property type="term" value="P:cell wall organization"/>
    <property type="evidence" value="ECO:0007669"/>
    <property type="project" value="UniProtKB-KW"/>
</dbReference>
<sequence length="405" mass="44131">MKRFKKRLVSLFAFWMVLGSISVSAAVFTPDIESQAALLVDLNTGRVLADKNGEERLPIASLSKMLVAYFIEEAVSKGDLSWDQQIELNPKLLEYSQDLEVSNVPLHKDEKYTVKDIMNAMMLPSSNSATVILADLVAGDVAKYNTMANKKLASWGIKDANWSSSTGLPVGALGPFEPTGFVEDDANSLSARETAVVAGHLLHDYPEILDLTSQTSAKFPKGSEDAETLENTNKLLSDTDYTVKGLKTGSLPDSGKSLVSTTTIKGVPVLSVVLNAPVDVDEEEVFTSSKELWEQAYDSLDAKTIQKGTRLADVPDKNAETGSVSVSVGTEKAYLLGKKETEPVLKDANLTSEVPYKAGQNVGHASWNFSDNDSLLTEFDQIDLQSDEDVSKANWFVRTWRGIVH</sequence>
<protein>
    <recommendedName>
        <fullName evidence="3">serine-type D-Ala-D-Ala carboxypeptidase</fullName>
        <ecNumber evidence="3">3.4.16.4</ecNumber>
    </recommendedName>
</protein>
<dbReference type="SUPFAM" id="SSF56601">
    <property type="entry name" value="beta-lactamase/transpeptidase-like"/>
    <property type="match status" value="1"/>
</dbReference>
<dbReference type="InterPro" id="IPR012338">
    <property type="entry name" value="Beta-lactam/transpept-like"/>
</dbReference>
<evidence type="ECO:0000256" key="9">
    <source>
        <dbReference type="ARBA" id="ARBA00022984"/>
    </source>
</evidence>
<dbReference type="GO" id="GO:0009002">
    <property type="term" value="F:serine-type D-Ala-D-Ala carboxypeptidase activity"/>
    <property type="evidence" value="ECO:0007669"/>
    <property type="project" value="UniProtKB-EC"/>
</dbReference>
<reference evidence="18 19" key="1">
    <citation type="journal article" date="2014" name="Genome Announc.">
        <title>Complete Genome Sequences of Fish Pathogenic Weissella ceti Strains WS74 and WS105.</title>
        <authorList>
            <person name="Figueiredo H.C."/>
            <person name="Leal C.A."/>
            <person name="Dorella F.A."/>
            <person name="Carvalho A.F."/>
            <person name="Soares S.C."/>
            <person name="Pereira F.L."/>
            <person name="Azevedo V.A."/>
        </authorList>
    </citation>
    <scope>NUCLEOTIDE SEQUENCE [LARGE SCALE GENOMIC DNA]</scope>
    <source>
        <strain evidence="18 19">WS74</strain>
    </source>
</reference>
<organism evidence="18 19">
    <name type="scientific">Weissella ceti</name>
    <dbReference type="NCBI Taxonomy" id="759620"/>
    <lineage>
        <taxon>Bacteria</taxon>
        <taxon>Bacillati</taxon>
        <taxon>Bacillota</taxon>
        <taxon>Bacilli</taxon>
        <taxon>Lactobacillales</taxon>
        <taxon>Lactobacillaceae</taxon>
        <taxon>Weissella</taxon>
    </lineage>
</organism>
<keyword evidence="7" id="KW-0378">Hydrolase</keyword>
<dbReference type="GO" id="GO:0008360">
    <property type="term" value="P:regulation of cell shape"/>
    <property type="evidence" value="ECO:0007669"/>
    <property type="project" value="UniProtKB-KW"/>
</dbReference>
<keyword evidence="5" id="KW-0645">Protease</keyword>
<comment type="similarity">
    <text evidence="2 14">Belongs to the peptidase S11 family.</text>
</comment>
<evidence type="ECO:0000256" key="11">
    <source>
        <dbReference type="ARBA" id="ARBA00034000"/>
    </source>
</evidence>
<evidence type="ECO:0000256" key="4">
    <source>
        <dbReference type="ARBA" id="ARBA00022645"/>
    </source>
</evidence>
<evidence type="ECO:0000256" key="6">
    <source>
        <dbReference type="ARBA" id="ARBA00022729"/>
    </source>
</evidence>
<dbReference type="Proteomes" id="UP000029079">
    <property type="component" value="Chromosome"/>
</dbReference>
<dbReference type="PANTHER" id="PTHR35333">
    <property type="entry name" value="BETA-LACTAMASE"/>
    <property type="match status" value="1"/>
</dbReference>
<dbReference type="PATRIC" id="fig|759620.7.peg.1007"/>
<feature type="domain" description="Peptidase S11 D-alanyl-D-alanine carboxypeptidase A N-terminal" evidence="16">
    <location>
        <begin position="27"/>
        <end position="277"/>
    </location>
</feature>
<accession>A0A075U0A5</accession>
<evidence type="ECO:0000256" key="3">
    <source>
        <dbReference type="ARBA" id="ARBA00012448"/>
    </source>
</evidence>
<proteinExistence type="inferred from homology"/>
<dbReference type="InterPro" id="IPR000871">
    <property type="entry name" value="Beta-lactam_class-A"/>
</dbReference>
<keyword evidence="9" id="KW-0573">Peptidoglycan synthesis</keyword>
<evidence type="ECO:0000259" key="17">
    <source>
        <dbReference type="Pfam" id="PF07943"/>
    </source>
</evidence>
<name>A0A075U0A5_9LACO</name>
<evidence type="ECO:0000256" key="8">
    <source>
        <dbReference type="ARBA" id="ARBA00022960"/>
    </source>
</evidence>
<evidence type="ECO:0000256" key="1">
    <source>
        <dbReference type="ARBA" id="ARBA00004752"/>
    </source>
</evidence>
<gene>
    <name evidence="18" type="ORF">WS74_1048</name>
</gene>
<evidence type="ECO:0000256" key="2">
    <source>
        <dbReference type="ARBA" id="ARBA00007164"/>
    </source>
</evidence>
<dbReference type="KEGG" id="wct:WS74_1048"/>
<keyword evidence="19" id="KW-1185">Reference proteome</keyword>
<dbReference type="KEGG" id="wce:WS08_0982"/>
<dbReference type="GO" id="GO:0030655">
    <property type="term" value="P:beta-lactam antibiotic catabolic process"/>
    <property type="evidence" value="ECO:0007669"/>
    <property type="project" value="InterPro"/>
</dbReference>
<dbReference type="KEGG" id="wci:WS105_1044"/>
<dbReference type="PRINTS" id="PR00725">
    <property type="entry name" value="DADACBPTASE1"/>
</dbReference>
<evidence type="ECO:0000256" key="10">
    <source>
        <dbReference type="ARBA" id="ARBA00023316"/>
    </source>
</evidence>
<dbReference type="GO" id="GO:0009252">
    <property type="term" value="P:peptidoglycan biosynthetic process"/>
    <property type="evidence" value="ECO:0007669"/>
    <property type="project" value="UniProtKB-UniPathway"/>
</dbReference>
<evidence type="ECO:0000256" key="5">
    <source>
        <dbReference type="ARBA" id="ARBA00022670"/>
    </source>
</evidence>
<dbReference type="OrthoDB" id="9791132at2"/>
<dbReference type="Gene3D" id="3.40.710.10">
    <property type="entry name" value="DD-peptidase/beta-lactamase superfamily"/>
    <property type="match status" value="1"/>
</dbReference>
<dbReference type="STRING" id="759620.WS105_1044"/>
<dbReference type="Pfam" id="PF07943">
    <property type="entry name" value="PBP5_C"/>
    <property type="match status" value="1"/>
</dbReference>
<comment type="pathway">
    <text evidence="1">Cell wall biogenesis; peptidoglycan biosynthesis.</text>
</comment>
<dbReference type="InterPro" id="IPR001967">
    <property type="entry name" value="Peptidase_S11_N"/>
</dbReference>
<feature type="active site" evidence="12">
    <location>
        <position position="125"/>
    </location>
</feature>
<keyword evidence="4 18" id="KW-0121">Carboxypeptidase</keyword>
<dbReference type="InterPro" id="IPR012907">
    <property type="entry name" value="Peptidase_S11_C"/>
</dbReference>